<keyword evidence="5 6" id="KW-0472">Membrane</keyword>
<dbReference type="PATRIC" id="fig|1423802.4.peg.1372"/>
<dbReference type="Proteomes" id="UP000051256">
    <property type="component" value="Unassembled WGS sequence"/>
</dbReference>
<feature type="transmembrane region" description="Helical" evidence="6">
    <location>
        <begin position="286"/>
        <end position="307"/>
    </location>
</feature>
<feature type="transmembrane region" description="Helical" evidence="6">
    <location>
        <begin position="59"/>
        <end position="79"/>
    </location>
</feature>
<evidence type="ECO:0000256" key="4">
    <source>
        <dbReference type="ARBA" id="ARBA00022989"/>
    </source>
</evidence>
<feature type="transmembrane region" description="Helical" evidence="6">
    <location>
        <begin position="123"/>
        <end position="145"/>
    </location>
</feature>
<evidence type="ECO:0000256" key="6">
    <source>
        <dbReference type="SAM" id="Phobius"/>
    </source>
</evidence>
<proteinExistence type="predicted"/>
<dbReference type="PANTHER" id="PTHR31645">
    <property type="entry name" value="OLIGOPEPTIDE TRANSPORTER YGL114W-RELATED"/>
    <property type="match status" value="1"/>
</dbReference>
<accession>A0A0R2CRG7</accession>
<keyword evidence="8" id="KW-1185">Reference proteome</keyword>
<evidence type="ECO:0000256" key="2">
    <source>
        <dbReference type="ARBA" id="ARBA00022448"/>
    </source>
</evidence>
<protein>
    <submittedName>
        <fullName evidence="7">OPT family oligopeptide transporter</fullName>
    </submittedName>
</protein>
<feature type="transmembrane region" description="Helical" evidence="6">
    <location>
        <begin position="356"/>
        <end position="376"/>
    </location>
</feature>
<dbReference type="AlphaFoldDB" id="A0A0R2CRG7"/>
<feature type="transmembrane region" description="Helical" evidence="6">
    <location>
        <begin position="99"/>
        <end position="116"/>
    </location>
</feature>
<evidence type="ECO:0000256" key="3">
    <source>
        <dbReference type="ARBA" id="ARBA00022692"/>
    </source>
</evidence>
<feature type="transmembrane region" description="Helical" evidence="6">
    <location>
        <begin position="510"/>
        <end position="530"/>
    </location>
</feature>
<sequence>MAKKQLSKSAYGGVPGDKYVPFVSEKDNKGGSPVIMIMGAILAIIFAASTAYSGMKAGLTVSAGIPGAILGSGMVSLFARKKGILGVNLLQGMSSGGEAIASGMIYVLPAIVLIGSKVNLITGFLVGVVAVLFSLGVSSLVYNYLIVQEHGKLLYPESMAISEAMVASETGGESLKMMGIGFGIGGIITFMTTQFMGWVNSMISFKGNKSYRWQMSTEVNPMLLGIGFVIGLDVSMTIMAGSILANFAITPLISYFTSMAGSSAHVWNDSALLVNQMDVSGVSGNYVKYIGAGMMLGGGIIGAIKLIPAITASIKSTLDARKSANGDSNANGMISLLAGIIGIFVISIFFAKNIMIVIVGGILAVILSFLFVIVSARMAGTIGASNNPVSGMTIASLVIMTLIFAVAGWTSTSHISILLTFGVFIVTAISVGSGYMQTQKASFIIGGNKNEMAKYYAVAGTIGTIVVVGMTVVLTPQLRITGANPPFALPQANLIAALTQGIMSNKLPWVMVIAGLVISVVLLMWGLPVMTIALGFYLPISTTSIIFIGALVRLIVEQVSKHNKALSDKRVQGGVSLSSGLIAGSSIIGLIGIFLHIFNVIKTRTLTGFAASNEMAWIVMAIMIIAVIIPILRVKEDPKDETSEEK</sequence>
<dbReference type="Pfam" id="PF03169">
    <property type="entry name" value="OPT"/>
    <property type="match status" value="1"/>
</dbReference>
<comment type="subcellular location">
    <subcellularLocation>
        <location evidence="1">Membrane</location>
        <topology evidence="1">Multi-pass membrane protein</topology>
    </subcellularLocation>
</comment>
<feature type="transmembrane region" description="Helical" evidence="6">
    <location>
        <begin position="328"/>
        <end position="350"/>
    </location>
</feature>
<comment type="caution">
    <text evidence="7">The sequence shown here is derived from an EMBL/GenBank/DDBJ whole genome shotgun (WGS) entry which is preliminary data.</text>
</comment>
<feature type="transmembrane region" description="Helical" evidence="6">
    <location>
        <begin position="180"/>
        <end position="201"/>
    </location>
</feature>
<keyword evidence="3 6" id="KW-0812">Transmembrane</keyword>
<feature type="transmembrane region" description="Helical" evidence="6">
    <location>
        <begin position="615"/>
        <end position="632"/>
    </location>
</feature>
<feature type="transmembrane region" description="Helical" evidence="6">
    <location>
        <begin position="536"/>
        <end position="556"/>
    </location>
</feature>
<reference evidence="7 8" key="1">
    <citation type="journal article" date="2015" name="Genome Announc.">
        <title>Expanding the biotechnology potential of lactobacilli through comparative genomics of 213 strains and associated genera.</title>
        <authorList>
            <person name="Sun Z."/>
            <person name="Harris H.M."/>
            <person name="McCann A."/>
            <person name="Guo C."/>
            <person name="Argimon S."/>
            <person name="Zhang W."/>
            <person name="Yang X."/>
            <person name="Jeffery I.B."/>
            <person name="Cooney J.C."/>
            <person name="Kagawa T.F."/>
            <person name="Liu W."/>
            <person name="Song Y."/>
            <person name="Salvetti E."/>
            <person name="Wrobel A."/>
            <person name="Rasinkangas P."/>
            <person name="Parkhill J."/>
            <person name="Rea M.C."/>
            <person name="O'Sullivan O."/>
            <person name="Ritari J."/>
            <person name="Douillard F.P."/>
            <person name="Paul Ross R."/>
            <person name="Yang R."/>
            <person name="Briner A.E."/>
            <person name="Felis G.E."/>
            <person name="de Vos W.M."/>
            <person name="Barrangou R."/>
            <person name="Klaenhammer T.R."/>
            <person name="Caufield P.W."/>
            <person name="Cui Y."/>
            <person name="Zhang H."/>
            <person name="O'Toole P.W."/>
        </authorList>
    </citation>
    <scope>NUCLEOTIDE SEQUENCE [LARGE SCALE GENOMIC DNA]</scope>
    <source>
        <strain evidence="7 8">DSM 24302</strain>
    </source>
</reference>
<evidence type="ECO:0000256" key="1">
    <source>
        <dbReference type="ARBA" id="ARBA00004141"/>
    </source>
</evidence>
<evidence type="ECO:0000313" key="8">
    <source>
        <dbReference type="Proteomes" id="UP000051256"/>
    </source>
</evidence>
<keyword evidence="2" id="KW-0813">Transport</keyword>
<dbReference type="STRING" id="1423802.FC56_GL001353"/>
<dbReference type="EMBL" id="AYZR01000004">
    <property type="protein sequence ID" value="KRM94399.1"/>
    <property type="molecule type" value="Genomic_DNA"/>
</dbReference>
<gene>
    <name evidence="7" type="ORF">FC56_GL001353</name>
</gene>
<feature type="transmembrane region" description="Helical" evidence="6">
    <location>
        <begin position="415"/>
        <end position="435"/>
    </location>
</feature>
<evidence type="ECO:0000256" key="5">
    <source>
        <dbReference type="ARBA" id="ARBA00023136"/>
    </source>
</evidence>
<feature type="transmembrane region" description="Helical" evidence="6">
    <location>
        <begin position="455"/>
        <end position="475"/>
    </location>
</feature>
<feature type="transmembrane region" description="Helical" evidence="6">
    <location>
        <begin position="388"/>
        <end position="409"/>
    </location>
</feature>
<dbReference type="InterPro" id="IPR045035">
    <property type="entry name" value="YSL-like"/>
</dbReference>
<evidence type="ECO:0000313" key="7">
    <source>
        <dbReference type="EMBL" id="KRM94399.1"/>
    </source>
</evidence>
<dbReference type="RefSeq" id="WP_056977594.1">
    <property type="nucleotide sequence ID" value="NZ_AYZR01000004.1"/>
</dbReference>
<dbReference type="GO" id="GO:0016020">
    <property type="term" value="C:membrane"/>
    <property type="evidence" value="ECO:0007669"/>
    <property type="project" value="UniProtKB-SubCell"/>
</dbReference>
<dbReference type="GO" id="GO:0035673">
    <property type="term" value="F:oligopeptide transmembrane transporter activity"/>
    <property type="evidence" value="ECO:0007669"/>
    <property type="project" value="InterPro"/>
</dbReference>
<dbReference type="PRINTS" id="PR00173">
    <property type="entry name" value="EDTRNSPORT"/>
</dbReference>
<keyword evidence="4 6" id="KW-1133">Transmembrane helix</keyword>
<organism evidence="7 8">
    <name type="scientific">Lentilactobacillus senioris DSM 24302 = JCM 17472</name>
    <dbReference type="NCBI Taxonomy" id="1423802"/>
    <lineage>
        <taxon>Bacteria</taxon>
        <taxon>Bacillati</taxon>
        <taxon>Bacillota</taxon>
        <taxon>Bacilli</taxon>
        <taxon>Lactobacillales</taxon>
        <taxon>Lactobacillaceae</taxon>
        <taxon>Lentilactobacillus</taxon>
    </lineage>
</organism>
<feature type="transmembrane region" description="Helical" evidence="6">
    <location>
        <begin position="577"/>
        <end position="595"/>
    </location>
</feature>
<name>A0A0R2CRG7_9LACO</name>
<feature type="transmembrane region" description="Helical" evidence="6">
    <location>
        <begin position="222"/>
        <end position="249"/>
    </location>
</feature>
<dbReference type="PANTHER" id="PTHR31645:SF0">
    <property type="entry name" value="OLIGOPEPTIDE TRANSPORTER YGL114W-RELATED"/>
    <property type="match status" value="1"/>
</dbReference>
<feature type="transmembrane region" description="Helical" evidence="6">
    <location>
        <begin position="34"/>
        <end position="52"/>
    </location>
</feature>
<dbReference type="InterPro" id="IPR004813">
    <property type="entry name" value="OPT"/>
</dbReference>